<evidence type="ECO:0008006" key="4">
    <source>
        <dbReference type="Google" id="ProtNLM"/>
    </source>
</evidence>
<name>A0A3M8SR62_9GAMM</name>
<proteinExistence type="predicted"/>
<organism evidence="2 3">
    <name type="scientific">Montanilutibacter psychrotolerans</name>
    <dbReference type="NCBI Taxonomy" id="1327343"/>
    <lineage>
        <taxon>Bacteria</taxon>
        <taxon>Pseudomonadati</taxon>
        <taxon>Pseudomonadota</taxon>
        <taxon>Gammaproteobacteria</taxon>
        <taxon>Lysobacterales</taxon>
        <taxon>Lysobacteraceae</taxon>
        <taxon>Montanilutibacter</taxon>
    </lineage>
</organism>
<evidence type="ECO:0000256" key="1">
    <source>
        <dbReference type="SAM" id="SignalP"/>
    </source>
</evidence>
<evidence type="ECO:0000313" key="3">
    <source>
        <dbReference type="Proteomes" id="UP000267049"/>
    </source>
</evidence>
<dbReference type="OrthoDB" id="6027764at2"/>
<dbReference type="RefSeq" id="WP_123088078.1">
    <property type="nucleotide sequence ID" value="NZ_RIBS01000004.1"/>
</dbReference>
<protein>
    <recommendedName>
        <fullName evidence="4">Fibronectin type III domain-containing protein</fullName>
    </recommendedName>
</protein>
<keyword evidence="3" id="KW-1185">Reference proteome</keyword>
<dbReference type="AlphaFoldDB" id="A0A3M8SR62"/>
<feature type="signal peptide" evidence="1">
    <location>
        <begin position="1"/>
        <end position="26"/>
    </location>
</feature>
<accession>A0A3M8SR62</accession>
<sequence length="105" mass="11231">MSTKMRRSARTLLPLLLCAAALPLGAAPPGGLSPVTPSPATFGTWEATVRWAQPHDVQGPTGSVHYTYTYAHISATTQDSCEVQLDGYASQRGVTVVDYCTFVPY</sequence>
<dbReference type="Proteomes" id="UP000267049">
    <property type="component" value="Unassembled WGS sequence"/>
</dbReference>
<gene>
    <name evidence="2" type="ORF">EER27_10700</name>
</gene>
<reference evidence="2 3" key="1">
    <citation type="submission" date="2018-11" db="EMBL/GenBank/DDBJ databases">
        <title>Lysobacter cryohumiis sp. nov., isolated from soil in the Tianshan Mountains, Xinjiang, China.</title>
        <authorList>
            <person name="Luo Y."/>
            <person name="Sheng H."/>
        </authorList>
    </citation>
    <scope>NUCLEOTIDE SEQUENCE [LARGE SCALE GENOMIC DNA]</scope>
    <source>
        <strain evidence="2 3">ZS60</strain>
    </source>
</reference>
<comment type="caution">
    <text evidence="2">The sequence shown here is derived from an EMBL/GenBank/DDBJ whole genome shotgun (WGS) entry which is preliminary data.</text>
</comment>
<dbReference type="EMBL" id="RIBS01000004">
    <property type="protein sequence ID" value="RNF83821.1"/>
    <property type="molecule type" value="Genomic_DNA"/>
</dbReference>
<feature type="chain" id="PRO_5018331250" description="Fibronectin type III domain-containing protein" evidence="1">
    <location>
        <begin position="27"/>
        <end position="105"/>
    </location>
</feature>
<keyword evidence="1" id="KW-0732">Signal</keyword>
<evidence type="ECO:0000313" key="2">
    <source>
        <dbReference type="EMBL" id="RNF83821.1"/>
    </source>
</evidence>